<accession>A0A2D6M120</accession>
<dbReference type="Proteomes" id="UP000226592">
    <property type="component" value="Unassembled WGS sequence"/>
</dbReference>
<dbReference type="AlphaFoldDB" id="A0A2D6M120"/>
<evidence type="ECO:0000256" key="1">
    <source>
        <dbReference type="SAM" id="Phobius"/>
    </source>
</evidence>
<dbReference type="EMBL" id="NZBU01000008">
    <property type="protein sequence ID" value="MAG22117.1"/>
    <property type="molecule type" value="Genomic_DNA"/>
</dbReference>
<reference evidence="3" key="1">
    <citation type="submission" date="2017-09" db="EMBL/GenBank/DDBJ databases">
        <title>The Reconstruction of 2,631 Draft Metagenome-Assembled Genomes from the Global Oceans.</title>
        <authorList>
            <person name="Tully B.J."/>
            <person name="Graham E.D."/>
            <person name="Heidelberg J.F."/>
        </authorList>
    </citation>
    <scope>NUCLEOTIDE SEQUENCE [LARGE SCALE GENOMIC DNA]</scope>
</reference>
<keyword evidence="1" id="KW-0472">Membrane</keyword>
<feature type="transmembrane region" description="Helical" evidence="1">
    <location>
        <begin position="141"/>
        <end position="161"/>
    </location>
</feature>
<evidence type="ECO:0000313" key="3">
    <source>
        <dbReference type="Proteomes" id="UP000226592"/>
    </source>
</evidence>
<organism evidence="2 3">
    <name type="scientific">Candidatus Iainarchaeum sp</name>
    <dbReference type="NCBI Taxonomy" id="3101447"/>
    <lineage>
        <taxon>Archaea</taxon>
        <taxon>Candidatus Iainarchaeota</taxon>
        <taxon>Candidatus Iainarchaeia</taxon>
        <taxon>Candidatus Iainarchaeales</taxon>
        <taxon>Candidatus Iainarchaeaceae</taxon>
        <taxon>Candidatus Iainarchaeum</taxon>
    </lineage>
</organism>
<dbReference type="PROSITE" id="PS51257">
    <property type="entry name" value="PROKAR_LIPOPROTEIN"/>
    <property type="match status" value="1"/>
</dbReference>
<keyword evidence="1" id="KW-1133">Transmembrane helix</keyword>
<protein>
    <submittedName>
        <fullName evidence="2">Uncharacterized protein</fullName>
    </submittedName>
</protein>
<evidence type="ECO:0000313" key="2">
    <source>
        <dbReference type="EMBL" id="MAG22117.1"/>
    </source>
</evidence>
<name>A0A2D6M120_9ARCH</name>
<sequence>MKKIFFVVLTLILFLSNTLNVFAATCPTGGGCIATCTVKTEGSCGNYYEVKLPGTGNVCNWNGSACKTDTACTVQCTMGNGCTASFRAATSNCGNIAPPNCYDYFHSTLDYFCWQKGPATCDHVGAAQCVPEFAGIEFGDMAIPTGIIALIAAIILPTVLFKKKKIGKG</sequence>
<gene>
    <name evidence="2" type="ORF">CL943_02320</name>
</gene>
<comment type="caution">
    <text evidence="2">The sequence shown here is derived from an EMBL/GenBank/DDBJ whole genome shotgun (WGS) entry which is preliminary data.</text>
</comment>
<proteinExistence type="predicted"/>
<keyword evidence="1" id="KW-0812">Transmembrane</keyword>